<dbReference type="PANTHER" id="PTHR31793:SF27">
    <property type="entry name" value="NOVEL THIOESTERASE SUPERFAMILY DOMAIN AND SAPOSIN A-TYPE DOMAIN CONTAINING PROTEIN (0610012H03RIK)"/>
    <property type="match status" value="1"/>
</dbReference>
<gene>
    <name evidence="3" type="ORF">ACFFLM_12485</name>
</gene>
<keyword evidence="4" id="KW-1185">Reference proteome</keyword>
<dbReference type="EC" id="3.1.2.-" evidence="3"/>
<dbReference type="InterPro" id="IPR029069">
    <property type="entry name" value="HotDog_dom_sf"/>
</dbReference>
<sequence length="166" mass="18691">MTDSSSVQAASIQTASIQTEIRVRYAETDAMAVAHHANYPIWFEVGRTDLMHALGLPYAEVEARGYYLMLSGLNVQYRRAARYDDHLTLTTRVAEVRSRTLKFTYELHRASADAPAELIATGETQHIATDKAYRPARLPDEVLRLLQGREGTRQRGSSIFQPHSDL</sequence>
<protein>
    <submittedName>
        <fullName evidence="3">Acyl-CoA thioesterase</fullName>
        <ecNumber evidence="3">3.1.2.-</ecNumber>
    </submittedName>
</protein>
<dbReference type="SUPFAM" id="SSF54637">
    <property type="entry name" value="Thioesterase/thiol ester dehydrase-isomerase"/>
    <property type="match status" value="1"/>
</dbReference>
<dbReference type="Proteomes" id="UP001589733">
    <property type="component" value="Unassembled WGS sequence"/>
</dbReference>
<keyword evidence="2 3" id="KW-0378">Hydrolase</keyword>
<evidence type="ECO:0000256" key="1">
    <source>
        <dbReference type="ARBA" id="ARBA00005953"/>
    </source>
</evidence>
<evidence type="ECO:0000256" key="2">
    <source>
        <dbReference type="ARBA" id="ARBA00022801"/>
    </source>
</evidence>
<dbReference type="Pfam" id="PF13279">
    <property type="entry name" value="4HBT_2"/>
    <property type="match status" value="1"/>
</dbReference>
<dbReference type="GO" id="GO:0016787">
    <property type="term" value="F:hydrolase activity"/>
    <property type="evidence" value="ECO:0007669"/>
    <property type="project" value="UniProtKB-KW"/>
</dbReference>
<dbReference type="InterPro" id="IPR006684">
    <property type="entry name" value="YbgC/YbaW"/>
</dbReference>
<comment type="caution">
    <text evidence="3">The sequence shown here is derived from an EMBL/GenBank/DDBJ whole genome shotgun (WGS) entry which is preliminary data.</text>
</comment>
<evidence type="ECO:0000313" key="3">
    <source>
        <dbReference type="EMBL" id="MFB9992785.1"/>
    </source>
</evidence>
<dbReference type="PANTHER" id="PTHR31793">
    <property type="entry name" value="4-HYDROXYBENZOYL-COA THIOESTERASE FAMILY MEMBER"/>
    <property type="match status" value="1"/>
</dbReference>
<dbReference type="CDD" id="cd00586">
    <property type="entry name" value="4HBT"/>
    <property type="match status" value="1"/>
</dbReference>
<proteinExistence type="inferred from homology"/>
<dbReference type="NCBIfam" id="TIGR00051">
    <property type="entry name" value="YbgC/FadM family acyl-CoA thioesterase"/>
    <property type="match status" value="1"/>
</dbReference>
<reference evidence="3 4" key="1">
    <citation type="submission" date="2024-09" db="EMBL/GenBank/DDBJ databases">
        <authorList>
            <person name="Sun Q."/>
            <person name="Mori K."/>
        </authorList>
    </citation>
    <scope>NUCLEOTIDE SEQUENCE [LARGE SCALE GENOMIC DNA]</scope>
    <source>
        <strain evidence="3 4">JCM 13503</strain>
    </source>
</reference>
<dbReference type="PIRSF" id="PIRSF003230">
    <property type="entry name" value="YbgC"/>
    <property type="match status" value="1"/>
</dbReference>
<dbReference type="EMBL" id="JBHLYR010000038">
    <property type="protein sequence ID" value="MFB9992785.1"/>
    <property type="molecule type" value="Genomic_DNA"/>
</dbReference>
<dbReference type="InterPro" id="IPR050563">
    <property type="entry name" value="4-hydroxybenzoyl-CoA_TE"/>
</dbReference>
<dbReference type="Gene3D" id="3.10.129.10">
    <property type="entry name" value="Hotdog Thioesterase"/>
    <property type="match status" value="1"/>
</dbReference>
<name>A0ABV6AZB7_9DEIO</name>
<dbReference type="RefSeq" id="WP_380010331.1">
    <property type="nucleotide sequence ID" value="NZ_JBHLYR010000038.1"/>
</dbReference>
<evidence type="ECO:0000313" key="4">
    <source>
        <dbReference type="Proteomes" id="UP001589733"/>
    </source>
</evidence>
<accession>A0ABV6AZB7</accession>
<organism evidence="3 4">
    <name type="scientific">Deinococcus oregonensis</name>
    <dbReference type="NCBI Taxonomy" id="1805970"/>
    <lineage>
        <taxon>Bacteria</taxon>
        <taxon>Thermotogati</taxon>
        <taxon>Deinococcota</taxon>
        <taxon>Deinococci</taxon>
        <taxon>Deinococcales</taxon>
        <taxon>Deinococcaceae</taxon>
        <taxon>Deinococcus</taxon>
    </lineage>
</organism>
<comment type="similarity">
    <text evidence="1">Belongs to the 4-hydroxybenzoyl-CoA thioesterase family.</text>
</comment>